<proteinExistence type="predicted"/>
<dbReference type="InterPro" id="IPR032710">
    <property type="entry name" value="NTF2-like_dom_sf"/>
</dbReference>
<comment type="caution">
    <text evidence="1">The sequence shown here is derived from an EMBL/GenBank/DDBJ whole genome shotgun (WGS) entry which is preliminary data.</text>
</comment>
<name>A0ABV0GLI7_PAENI</name>
<evidence type="ECO:0000313" key="1">
    <source>
        <dbReference type="EMBL" id="MEO3939457.1"/>
    </source>
</evidence>
<protein>
    <submittedName>
        <fullName evidence="1">Nuclear transport factor 2 family protein</fullName>
    </submittedName>
</protein>
<organism evidence="1 2">
    <name type="scientific">Paenarthrobacter nicotinovorans</name>
    <name type="common">Arthrobacter nicotinovorans</name>
    <dbReference type="NCBI Taxonomy" id="29320"/>
    <lineage>
        <taxon>Bacteria</taxon>
        <taxon>Bacillati</taxon>
        <taxon>Actinomycetota</taxon>
        <taxon>Actinomycetes</taxon>
        <taxon>Micrococcales</taxon>
        <taxon>Micrococcaceae</taxon>
        <taxon>Paenarthrobacter</taxon>
    </lineage>
</organism>
<dbReference type="EMBL" id="JBBMFV010000001">
    <property type="protein sequence ID" value="MEO3939457.1"/>
    <property type="molecule type" value="Genomic_DNA"/>
</dbReference>
<dbReference type="Gene3D" id="3.10.450.50">
    <property type="match status" value="1"/>
</dbReference>
<sequence>MRKLEIPDPVGAFIDAVNSHDEIRTLDAFTENGFVDDWGRKFEGRDAIKAWSDKEFVGARGILRPQSVSFDEGTIVVVGDWRSEHASGLSRFEFALEGERLASMTIRQG</sequence>
<reference evidence="1 2" key="1">
    <citation type="journal article" date="2024" name="Appl. Microbiol. Biotechnol.">
        <title>Biosynthetic gene clusters with biotechnological applications in novel Antarctic isolates from Actinomycetota.</title>
        <authorList>
            <person name="Bruna P."/>
            <person name="Nunez-Montero K."/>
            <person name="Contreras M.J."/>
            <person name="Leal K."/>
            <person name="Garcia M."/>
            <person name="Abanto M."/>
            <person name="Barrientos L."/>
        </authorList>
    </citation>
    <scope>NUCLEOTIDE SEQUENCE [LARGE SCALE GENOMIC DNA]</scope>
    <source>
        <strain evidence="1 2">Se16.17</strain>
    </source>
</reference>
<evidence type="ECO:0000313" key="2">
    <source>
        <dbReference type="Proteomes" id="UP001448614"/>
    </source>
</evidence>
<dbReference type="Proteomes" id="UP001448614">
    <property type="component" value="Unassembled WGS sequence"/>
</dbReference>
<dbReference type="RefSeq" id="WP_347781447.1">
    <property type="nucleotide sequence ID" value="NZ_JBBMFV010000001.1"/>
</dbReference>
<gene>
    <name evidence="1" type="ORF">V3C41_00045</name>
</gene>
<keyword evidence="2" id="KW-1185">Reference proteome</keyword>
<accession>A0ABV0GLI7</accession>
<dbReference type="SUPFAM" id="SSF54427">
    <property type="entry name" value="NTF2-like"/>
    <property type="match status" value="1"/>
</dbReference>